<name>K0R5V3_THAOC</name>
<proteinExistence type="predicted"/>
<dbReference type="eggNOG" id="ENOG502QYRU">
    <property type="taxonomic scope" value="Eukaryota"/>
</dbReference>
<dbReference type="AlphaFoldDB" id="K0R5V3"/>
<accession>K0R5V3</accession>
<reference evidence="2 3" key="1">
    <citation type="journal article" date="2012" name="Genome Biol.">
        <title>Genome and low-iron response of an oceanic diatom adapted to chronic iron limitation.</title>
        <authorList>
            <person name="Lommer M."/>
            <person name="Specht M."/>
            <person name="Roy A.S."/>
            <person name="Kraemer L."/>
            <person name="Andreson R."/>
            <person name="Gutowska M.A."/>
            <person name="Wolf J."/>
            <person name="Bergner S.V."/>
            <person name="Schilhabel M.B."/>
            <person name="Klostermeier U.C."/>
            <person name="Beiko R.G."/>
            <person name="Rosenstiel P."/>
            <person name="Hippler M."/>
            <person name="Laroche J."/>
        </authorList>
    </citation>
    <scope>NUCLEOTIDE SEQUENCE [LARGE SCALE GENOMIC DNA]</scope>
    <source>
        <strain evidence="2 3">CCMP1005</strain>
    </source>
</reference>
<comment type="caution">
    <text evidence="2">The sequence shown here is derived from an EMBL/GenBank/DDBJ whole genome shotgun (WGS) entry which is preliminary data.</text>
</comment>
<protein>
    <submittedName>
        <fullName evidence="2">Uncharacterized protein</fullName>
    </submittedName>
</protein>
<feature type="compositionally biased region" description="Basic and acidic residues" evidence="1">
    <location>
        <begin position="35"/>
        <end position="55"/>
    </location>
</feature>
<gene>
    <name evidence="2" type="ORF">THAOC_32520</name>
</gene>
<feature type="non-terminal residue" evidence="2">
    <location>
        <position position="129"/>
    </location>
</feature>
<organism evidence="2 3">
    <name type="scientific">Thalassiosira oceanica</name>
    <name type="common">Marine diatom</name>
    <dbReference type="NCBI Taxonomy" id="159749"/>
    <lineage>
        <taxon>Eukaryota</taxon>
        <taxon>Sar</taxon>
        <taxon>Stramenopiles</taxon>
        <taxon>Ochrophyta</taxon>
        <taxon>Bacillariophyta</taxon>
        <taxon>Coscinodiscophyceae</taxon>
        <taxon>Thalassiosirophycidae</taxon>
        <taxon>Thalassiosirales</taxon>
        <taxon>Thalassiosiraceae</taxon>
        <taxon>Thalassiosira</taxon>
    </lineage>
</organism>
<evidence type="ECO:0000313" key="2">
    <source>
        <dbReference type="EMBL" id="EJK48663.1"/>
    </source>
</evidence>
<feature type="region of interest" description="Disordered" evidence="1">
    <location>
        <begin position="1"/>
        <end position="102"/>
    </location>
</feature>
<dbReference type="EMBL" id="AGNL01045564">
    <property type="protein sequence ID" value="EJK48663.1"/>
    <property type="molecule type" value="Genomic_DNA"/>
</dbReference>
<evidence type="ECO:0000313" key="3">
    <source>
        <dbReference type="Proteomes" id="UP000266841"/>
    </source>
</evidence>
<sequence length="129" mass="14183">MERSALGRGNIDAAESFPPTESQVPARVRPSAPGYEDKPEERRGGSPEAKEKCRDWGGANNINLPKVERDYPDLSGKKRKGRLPPAKATKSSSIVAKCRDPPTPVEAAKIIQSVEEFKLTRFKNVPSRV</sequence>
<evidence type="ECO:0000256" key="1">
    <source>
        <dbReference type="SAM" id="MobiDB-lite"/>
    </source>
</evidence>
<dbReference type="Proteomes" id="UP000266841">
    <property type="component" value="Unassembled WGS sequence"/>
</dbReference>
<dbReference type="OrthoDB" id="532484at2759"/>
<feature type="compositionally biased region" description="Basic and acidic residues" evidence="1">
    <location>
        <begin position="66"/>
        <end position="76"/>
    </location>
</feature>
<keyword evidence="3" id="KW-1185">Reference proteome</keyword>